<dbReference type="PANTHER" id="PTHR34295:SF1">
    <property type="entry name" value="BIOTIN TRANSPORTER BIOY"/>
    <property type="match status" value="1"/>
</dbReference>
<proteinExistence type="predicted"/>
<evidence type="ECO:0000313" key="2">
    <source>
        <dbReference type="EMBL" id="SVA02370.1"/>
    </source>
</evidence>
<keyword evidence="1" id="KW-0812">Transmembrane</keyword>
<dbReference type="AlphaFoldDB" id="A0A381SE75"/>
<protein>
    <recommendedName>
        <fullName evidence="3">Biotin transporter</fullName>
    </recommendedName>
</protein>
<gene>
    <name evidence="2" type="ORF">METZ01_LOCUS55224</name>
</gene>
<dbReference type="GO" id="GO:0005886">
    <property type="term" value="C:plasma membrane"/>
    <property type="evidence" value="ECO:0007669"/>
    <property type="project" value="InterPro"/>
</dbReference>
<feature type="transmembrane region" description="Helical" evidence="1">
    <location>
        <begin position="138"/>
        <end position="160"/>
    </location>
</feature>
<dbReference type="PIRSF" id="PIRSF016661">
    <property type="entry name" value="BioY"/>
    <property type="match status" value="1"/>
</dbReference>
<feature type="transmembrane region" description="Helical" evidence="1">
    <location>
        <begin position="180"/>
        <end position="197"/>
    </location>
</feature>
<dbReference type="InterPro" id="IPR003784">
    <property type="entry name" value="BioY"/>
</dbReference>
<keyword evidence="1" id="KW-0472">Membrane</keyword>
<dbReference type="GO" id="GO:0015225">
    <property type="term" value="F:biotin transmembrane transporter activity"/>
    <property type="evidence" value="ECO:0007669"/>
    <property type="project" value="InterPro"/>
</dbReference>
<dbReference type="Gene3D" id="1.10.1760.20">
    <property type="match status" value="1"/>
</dbReference>
<feature type="transmembrane region" description="Helical" evidence="1">
    <location>
        <begin position="105"/>
        <end position="126"/>
    </location>
</feature>
<dbReference type="EMBL" id="UINC01002998">
    <property type="protein sequence ID" value="SVA02370.1"/>
    <property type="molecule type" value="Genomic_DNA"/>
</dbReference>
<accession>A0A381SE75</accession>
<evidence type="ECO:0000256" key="1">
    <source>
        <dbReference type="SAM" id="Phobius"/>
    </source>
</evidence>
<reference evidence="2" key="1">
    <citation type="submission" date="2018-05" db="EMBL/GenBank/DDBJ databases">
        <authorList>
            <person name="Lanie J.A."/>
            <person name="Ng W.-L."/>
            <person name="Kazmierczak K.M."/>
            <person name="Andrzejewski T.M."/>
            <person name="Davidsen T.M."/>
            <person name="Wayne K.J."/>
            <person name="Tettelin H."/>
            <person name="Glass J.I."/>
            <person name="Rusch D."/>
            <person name="Podicherti R."/>
            <person name="Tsui H.-C.T."/>
            <person name="Winkler M.E."/>
        </authorList>
    </citation>
    <scope>NUCLEOTIDE SEQUENCE</scope>
</reference>
<feature type="transmembrane region" description="Helical" evidence="1">
    <location>
        <begin position="29"/>
        <end position="51"/>
    </location>
</feature>
<keyword evidence="1" id="KW-1133">Transmembrane helix</keyword>
<organism evidence="2">
    <name type="scientific">marine metagenome</name>
    <dbReference type="NCBI Taxonomy" id="408172"/>
    <lineage>
        <taxon>unclassified sequences</taxon>
        <taxon>metagenomes</taxon>
        <taxon>ecological metagenomes</taxon>
    </lineage>
</organism>
<evidence type="ECO:0008006" key="3">
    <source>
        <dbReference type="Google" id="ProtNLM"/>
    </source>
</evidence>
<sequence length="202" mass="22064">MKNQIQLLPYPSLFEILVLERAENSTQKIIRYGVLALAGSALIALCAQISVPFYPVPMTMQTFAVFLIGLTFGRRLGGLTVALYLLEGALGLPVFAGGKGGMIVLMGPTAGYLYGFFLAAAACGWFAERGFDRSYVKLFVPLLAGNILLYAFGLIWLGNFIGWDKPVLDFGLYPFIPGDLLKIALAVALLPSVWKYVNRMKL</sequence>
<dbReference type="Pfam" id="PF02632">
    <property type="entry name" value="BioY"/>
    <property type="match status" value="1"/>
</dbReference>
<dbReference type="PANTHER" id="PTHR34295">
    <property type="entry name" value="BIOTIN TRANSPORTER BIOY"/>
    <property type="match status" value="1"/>
</dbReference>
<name>A0A381SE75_9ZZZZ</name>